<dbReference type="OrthoDB" id="9785192at2"/>
<dbReference type="EMBL" id="LN885086">
    <property type="protein sequence ID" value="CUQ68288.1"/>
    <property type="molecule type" value="Genomic_DNA"/>
</dbReference>
<feature type="compositionally biased region" description="Polar residues" evidence="2">
    <location>
        <begin position="90"/>
        <end position="107"/>
    </location>
</feature>
<dbReference type="STRING" id="1715989.NITINOP_3316"/>
<sequence length="243" mass="25868">MTVALWMLLVVVWPAVAHARDGAGPETSTITVSATGRVVCPPDHVIATFGMETAGRSLADAQRRNHAVMAKVMERLRSLDIAPEHIQTSSFTITPQYRPSPPRSSGATPLPPEIIGYVVGNTVTVDVRKPEQMGAVIEGVLAAGVNQFHGLQWGLVDERLAQVEALKQAAASARNKAQALSETLGVRLARIISVNEEGRLVQPMPRLARTMAAMEVDGGTAPVSPGEIQVEASVTLVYEIAPN</sequence>
<evidence type="ECO:0000256" key="2">
    <source>
        <dbReference type="SAM" id="MobiDB-lite"/>
    </source>
</evidence>
<name>A0A0S4KY84_9BACT</name>
<dbReference type="RefSeq" id="WP_158023464.1">
    <property type="nucleotide sequence ID" value="NZ_LN885086.1"/>
</dbReference>
<keyword evidence="5" id="KW-1185">Reference proteome</keyword>
<dbReference type="InterPro" id="IPR007497">
    <property type="entry name" value="SIMPL/DUF541"/>
</dbReference>
<protein>
    <recommendedName>
        <fullName evidence="6">26 kDa periplasmic immunogenic protein</fullName>
    </recommendedName>
</protein>
<dbReference type="Gene3D" id="3.30.70.2970">
    <property type="entry name" value="Protein of unknown function (DUF541), domain 2"/>
    <property type="match status" value="1"/>
</dbReference>
<evidence type="ECO:0000256" key="1">
    <source>
        <dbReference type="SAM" id="Coils"/>
    </source>
</evidence>
<organism evidence="4 5">
    <name type="scientific">Candidatus Nitrospira inopinata</name>
    <dbReference type="NCBI Taxonomy" id="1715989"/>
    <lineage>
        <taxon>Bacteria</taxon>
        <taxon>Pseudomonadati</taxon>
        <taxon>Nitrospirota</taxon>
        <taxon>Nitrospiria</taxon>
        <taxon>Nitrospirales</taxon>
        <taxon>Nitrospiraceae</taxon>
        <taxon>Nitrospira</taxon>
    </lineage>
</organism>
<keyword evidence="1" id="KW-0175">Coiled coil</keyword>
<dbReference type="Proteomes" id="UP000066284">
    <property type="component" value="Chromosome 1"/>
</dbReference>
<evidence type="ECO:0008006" key="6">
    <source>
        <dbReference type="Google" id="ProtNLM"/>
    </source>
</evidence>
<gene>
    <name evidence="4" type="ORF">NITINOP_3316</name>
</gene>
<dbReference type="InterPro" id="IPR052022">
    <property type="entry name" value="26kDa_periplasmic_antigen"/>
</dbReference>
<feature type="signal peptide" evidence="3">
    <location>
        <begin position="1"/>
        <end position="19"/>
    </location>
</feature>
<reference evidence="5" key="1">
    <citation type="submission" date="2015-09" db="EMBL/GenBank/DDBJ databases">
        <authorList>
            <person name="Daims H."/>
        </authorList>
    </citation>
    <scope>NUCLEOTIDE SEQUENCE [LARGE SCALE GENOMIC DNA]</scope>
</reference>
<evidence type="ECO:0000313" key="5">
    <source>
        <dbReference type="Proteomes" id="UP000066284"/>
    </source>
</evidence>
<dbReference type="GO" id="GO:0006974">
    <property type="term" value="P:DNA damage response"/>
    <property type="evidence" value="ECO:0007669"/>
    <property type="project" value="TreeGrafter"/>
</dbReference>
<keyword evidence="3" id="KW-0732">Signal</keyword>
<dbReference type="AlphaFoldDB" id="A0A0S4KY84"/>
<feature type="region of interest" description="Disordered" evidence="2">
    <location>
        <begin position="90"/>
        <end position="109"/>
    </location>
</feature>
<evidence type="ECO:0000313" key="4">
    <source>
        <dbReference type="EMBL" id="CUQ68288.1"/>
    </source>
</evidence>
<proteinExistence type="predicted"/>
<dbReference type="PANTHER" id="PTHR34387">
    <property type="entry name" value="SLR1258 PROTEIN"/>
    <property type="match status" value="1"/>
</dbReference>
<accession>A0A0S4KY84</accession>
<evidence type="ECO:0000256" key="3">
    <source>
        <dbReference type="SAM" id="SignalP"/>
    </source>
</evidence>
<dbReference type="PANTHER" id="PTHR34387:SF1">
    <property type="entry name" value="PERIPLASMIC IMMUNOGENIC PROTEIN"/>
    <property type="match status" value="1"/>
</dbReference>
<dbReference type="Pfam" id="PF04402">
    <property type="entry name" value="SIMPL"/>
    <property type="match status" value="1"/>
</dbReference>
<feature type="coiled-coil region" evidence="1">
    <location>
        <begin position="156"/>
        <end position="183"/>
    </location>
</feature>
<feature type="chain" id="PRO_5006623625" description="26 kDa periplasmic immunogenic protein" evidence="3">
    <location>
        <begin position="20"/>
        <end position="243"/>
    </location>
</feature>
<dbReference type="KEGG" id="nio:NITINOP_3316"/>
<dbReference type="Gene3D" id="3.30.110.170">
    <property type="entry name" value="Protein of unknown function (DUF541), domain 1"/>
    <property type="match status" value="1"/>
</dbReference>